<gene>
    <name evidence="1" type="ORF">SDC9_39321</name>
</gene>
<proteinExistence type="predicted"/>
<name>A0A644VPB6_9ZZZZ</name>
<evidence type="ECO:0000313" key="1">
    <source>
        <dbReference type="EMBL" id="MPL93195.1"/>
    </source>
</evidence>
<accession>A0A644VPB6</accession>
<protein>
    <submittedName>
        <fullName evidence="1">Uncharacterized protein</fullName>
    </submittedName>
</protein>
<organism evidence="1">
    <name type="scientific">bioreactor metagenome</name>
    <dbReference type="NCBI Taxonomy" id="1076179"/>
    <lineage>
        <taxon>unclassified sequences</taxon>
        <taxon>metagenomes</taxon>
        <taxon>ecological metagenomes</taxon>
    </lineage>
</organism>
<comment type="caution">
    <text evidence="1">The sequence shown here is derived from an EMBL/GenBank/DDBJ whole genome shotgun (WGS) entry which is preliminary data.</text>
</comment>
<dbReference type="EMBL" id="VSSQ01000383">
    <property type="protein sequence ID" value="MPL93195.1"/>
    <property type="molecule type" value="Genomic_DNA"/>
</dbReference>
<reference evidence="1" key="1">
    <citation type="submission" date="2019-08" db="EMBL/GenBank/DDBJ databases">
        <authorList>
            <person name="Kucharzyk K."/>
            <person name="Murdoch R.W."/>
            <person name="Higgins S."/>
            <person name="Loffler F."/>
        </authorList>
    </citation>
    <scope>NUCLEOTIDE SEQUENCE</scope>
</reference>
<sequence length="141" mass="16023">MVRRMLLSPSAVSVDIEPKSILSKGLSDDLSEMALLRSITRTDLSSTLISLSPLETSPEMIPNMTKKATRTVIKQPVMEASIILKNSFIFFLVFGFVKVRNLFSLIPFNRQALNAYIQERFKNRTTLDAQRQSLKAIYIRL</sequence>
<dbReference type="AlphaFoldDB" id="A0A644VPB6"/>